<dbReference type="Gene3D" id="3.40.50.10330">
    <property type="entry name" value="Probable inorganic polyphosphate/atp-NAD kinase, domain 1"/>
    <property type="match status" value="1"/>
</dbReference>
<proteinExistence type="inferred from homology"/>
<protein>
    <submittedName>
        <fullName evidence="7">NAD kinase NadK</fullName>
    </submittedName>
</protein>
<evidence type="ECO:0000256" key="6">
    <source>
        <dbReference type="SAM" id="MobiDB-lite"/>
    </source>
</evidence>
<dbReference type="InterPro" id="IPR017438">
    <property type="entry name" value="ATP-NAD_kinase_N"/>
</dbReference>
<keyword evidence="3 7" id="KW-0418">Kinase</keyword>
<dbReference type="GO" id="GO:0006741">
    <property type="term" value="P:NADP+ biosynthetic process"/>
    <property type="evidence" value="ECO:0007669"/>
    <property type="project" value="InterPro"/>
</dbReference>
<dbReference type="PANTHER" id="PTHR20275:SF6">
    <property type="entry name" value="NAD KINASE 2, CHLOROPLASTIC"/>
    <property type="match status" value="1"/>
</dbReference>
<dbReference type="InterPro" id="IPR016064">
    <property type="entry name" value="NAD/diacylglycerol_kinase_sf"/>
</dbReference>
<dbReference type="AlphaFoldDB" id="A0AAX4P2B3"/>
<dbReference type="GO" id="GO:0019674">
    <property type="term" value="P:NAD+ metabolic process"/>
    <property type="evidence" value="ECO:0007669"/>
    <property type="project" value="InterPro"/>
</dbReference>
<dbReference type="EMBL" id="CP151502">
    <property type="protein sequence ID" value="WZN60191.1"/>
    <property type="molecule type" value="Genomic_DNA"/>
</dbReference>
<keyword evidence="5" id="KW-0520">NAD</keyword>
<dbReference type="Proteomes" id="UP001472866">
    <property type="component" value="Chromosome 02"/>
</dbReference>
<evidence type="ECO:0000256" key="2">
    <source>
        <dbReference type="ARBA" id="ARBA00022679"/>
    </source>
</evidence>
<dbReference type="InterPro" id="IPR002504">
    <property type="entry name" value="NADK"/>
</dbReference>
<feature type="region of interest" description="Disordered" evidence="6">
    <location>
        <begin position="1"/>
        <end position="25"/>
    </location>
</feature>
<organism evidence="7 8">
    <name type="scientific">Chloropicon roscoffensis</name>
    <dbReference type="NCBI Taxonomy" id="1461544"/>
    <lineage>
        <taxon>Eukaryota</taxon>
        <taxon>Viridiplantae</taxon>
        <taxon>Chlorophyta</taxon>
        <taxon>Chloropicophyceae</taxon>
        <taxon>Chloropicales</taxon>
        <taxon>Chloropicaceae</taxon>
        <taxon>Chloropicon</taxon>
    </lineage>
</organism>
<dbReference type="Gene3D" id="2.60.200.30">
    <property type="entry name" value="Probable inorganic polyphosphate/atp-NAD kinase, domain 2"/>
    <property type="match status" value="1"/>
</dbReference>
<evidence type="ECO:0000256" key="4">
    <source>
        <dbReference type="ARBA" id="ARBA00022857"/>
    </source>
</evidence>
<evidence type="ECO:0000256" key="5">
    <source>
        <dbReference type="ARBA" id="ARBA00023027"/>
    </source>
</evidence>
<keyword evidence="8" id="KW-1185">Reference proteome</keyword>
<dbReference type="HAMAP" id="MF_00361">
    <property type="entry name" value="NAD_kinase"/>
    <property type="match status" value="1"/>
</dbReference>
<feature type="compositionally biased region" description="Polar residues" evidence="6">
    <location>
        <begin position="51"/>
        <end position="60"/>
    </location>
</feature>
<sequence>MRSSRGASTARGAEREGCRATPRRGRTLERCWARPGAELSDRQRRIKPTVHSLSRSSSNGVEEATGRKPEFRNRGKAKFQLCRTDGFMCETESKHVENDSYVRFDGPSTQNHMLVWKTCPKTVLVLKKRGKALLPHLRDVARHLWFELNLQVVVEPEVGREISGMSDLDFVETYDNEEDAGKLHEFVDFVVCLGGDGVVLHASNLFPGAMPPVISFNLGSLGFLTNHWHEEYHKDLPDMCNSCYPTPLSGVFVTLRMRLSVQVMRKGKPVPGKRFQVLNEVCVDRGSNSYLCMIECYERNRLITKVQGDGVLLSTPTGSTAYSVAAGGSIVHPSVPAILFTPICPHSLSFRPVLLPDSAELELRVPETARGTAWASFDGKNRVELSQGDSIMVRMSDYPVPSINKTDETADWFKSLVRCLRWNERLDQAPFDEEEVVKEVHTSSSRSEEHW</sequence>
<keyword evidence="4" id="KW-0521">NADP</keyword>
<evidence type="ECO:0000256" key="1">
    <source>
        <dbReference type="ARBA" id="ARBA00010995"/>
    </source>
</evidence>
<accession>A0AAX4P2B3</accession>
<keyword evidence="2" id="KW-0808">Transferase</keyword>
<name>A0AAX4P2B3_9CHLO</name>
<dbReference type="GO" id="GO:0003951">
    <property type="term" value="F:NAD+ kinase activity"/>
    <property type="evidence" value="ECO:0007669"/>
    <property type="project" value="InterPro"/>
</dbReference>
<dbReference type="Pfam" id="PF01513">
    <property type="entry name" value="NAD_kinase"/>
    <property type="match status" value="1"/>
</dbReference>
<feature type="region of interest" description="Disordered" evidence="6">
    <location>
        <begin position="39"/>
        <end position="69"/>
    </location>
</feature>
<evidence type="ECO:0000313" key="8">
    <source>
        <dbReference type="Proteomes" id="UP001472866"/>
    </source>
</evidence>
<reference evidence="7 8" key="1">
    <citation type="submission" date="2024-03" db="EMBL/GenBank/DDBJ databases">
        <title>Complete genome sequence of the green alga Chloropicon roscoffensis RCC1871.</title>
        <authorList>
            <person name="Lemieux C."/>
            <person name="Pombert J.-F."/>
            <person name="Otis C."/>
            <person name="Turmel M."/>
        </authorList>
    </citation>
    <scope>NUCLEOTIDE SEQUENCE [LARGE SCALE GENOMIC DNA]</scope>
    <source>
        <strain evidence="7 8">RCC1871</strain>
    </source>
</reference>
<dbReference type="InterPro" id="IPR017437">
    <property type="entry name" value="ATP-NAD_kinase_PpnK-typ_C"/>
</dbReference>
<dbReference type="Pfam" id="PF20143">
    <property type="entry name" value="NAD_kinase_C"/>
    <property type="match status" value="1"/>
</dbReference>
<dbReference type="SUPFAM" id="SSF111331">
    <property type="entry name" value="NAD kinase/diacylglycerol kinase-like"/>
    <property type="match status" value="1"/>
</dbReference>
<comment type="similarity">
    <text evidence="1">Belongs to the NAD kinase family.</text>
</comment>
<dbReference type="FunFam" id="2.60.200.30:FF:000004">
    <property type="entry name" value="NAD kinase 2, chloroplastic"/>
    <property type="match status" value="1"/>
</dbReference>
<evidence type="ECO:0000313" key="7">
    <source>
        <dbReference type="EMBL" id="WZN60191.1"/>
    </source>
</evidence>
<gene>
    <name evidence="7" type="ORF">HKI87_02g17200</name>
</gene>
<dbReference type="PANTHER" id="PTHR20275">
    <property type="entry name" value="NAD KINASE"/>
    <property type="match status" value="1"/>
</dbReference>
<evidence type="ECO:0000256" key="3">
    <source>
        <dbReference type="ARBA" id="ARBA00022777"/>
    </source>
</evidence>